<evidence type="ECO:0000256" key="2">
    <source>
        <dbReference type="ARBA" id="ARBA00022692"/>
    </source>
</evidence>
<evidence type="ECO:0000256" key="5">
    <source>
        <dbReference type="SAM" id="MobiDB-lite"/>
    </source>
</evidence>
<feature type="compositionally biased region" description="Polar residues" evidence="5">
    <location>
        <begin position="682"/>
        <end position="691"/>
    </location>
</feature>
<feature type="region of interest" description="Disordered" evidence="5">
    <location>
        <begin position="503"/>
        <end position="531"/>
    </location>
</feature>
<feature type="transmembrane region" description="Helical" evidence="6">
    <location>
        <begin position="258"/>
        <end position="281"/>
    </location>
</feature>
<comment type="caution">
    <text evidence="8">The sequence shown here is derived from an EMBL/GenBank/DDBJ whole genome shotgun (WGS) entry which is preliminary data.</text>
</comment>
<feature type="compositionally biased region" description="Polar residues" evidence="5">
    <location>
        <begin position="391"/>
        <end position="405"/>
    </location>
</feature>
<feature type="compositionally biased region" description="Basic residues" evidence="5">
    <location>
        <begin position="861"/>
        <end position="871"/>
    </location>
</feature>
<proteinExistence type="predicted"/>
<feature type="transmembrane region" description="Helical" evidence="6">
    <location>
        <begin position="144"/>
        <end position="167"/>
    </location>
</feature>
<evidence type="ECO:0000256" key="4">
    <source>
        <dbReference type="ARBA" id="ARBA00023136"/>
    </source>
</evidence>
<organism evidence="8 9">
    <name type="scientific">Lactarius akahatsu</name>
    <dbReference type="NCBI Taxonomy" id="416441"/>
    <lineage>
        <taxon>Eukaryota</taxon>
        <taxon>Fungi</taxon>
        <taxon>Dikarya</taxon>
        <taxon>Basidiomycota</taxon>
        <taxon>Agaricomycotina</taxon>
        <taxon>Agaricomycetes</taxon>
        <taxon>Russulales</taxon>
        <taxon>Russulaceae</taxon>
        <taxon>Lactarius</taxon>
    </lineage>
</organism>
<dbReference type="Pfam" id="PF13886">
    <property type="entry name" value="TM7S3_TM198"/>
    <property type="match status" value="1"/>
</dbReference>
<feature type="domain" description="TM7S3/TM198-like" evidence="7">
    <location>
        <begin position="123"/>
        <end position="332"/>
    </location>
</feature>
<feature type="compositionally biased region" description="Low complexity" evidence="5">
    <location>
        <begin position="509"/>
        <end position="523"/>
    </location>
</feature>
<sequence length="878" mass="96226">MSPRPGCRPWRALVFSNALSLFLLVASLVVSVSPQSTNSSVPSTISPSVTVIRETSSFTTTTITSSGTQTLSLVTVLPTIFNVTLTIATTPTSTTNASASTSSTSPSPTVLATKIDPAFGVLGTVLILTGLPSAFLGHKNRWTSFFLIGFYTLSLICFALIVKFGILHSVNPPSTTLRGMFVLSSFVAGIAGGGISIFFWKTTKYFIGAWGGFAFGLWIQCFRDGGLIRPLGVRWLMFIACSVIGFVLCTIPKIHYQVLLVATAIVGASVVMLGADCFSTAGLKEFYVWNIGYRNLFPKYTDHNIQFPVSQAMQIELGLIGAVTLMGIAVQLRILHVLQRKLKEIAEEQRRREQQDDVKAAERFSKLELEKAEWEKEHPSLDRYDRRDSEFSGTTLLRGGDSSSNPRDDSNFGTRPRRSSGMSEFLAAGTPEEELKRAAMKRPQSPGVLPVLDLGSDIKDDVPRAFVSGDIENRNFSSAKTEDIKAREDLLQEIQTIRRSIDVLKAETPQPSSGSSSESRQPSLTASQHPSFVSHARTLSYDLNGTTFGSSHQRPPRQPDPRARIQSMGSSAFGAHIGHTIGRPTSAPLRDDDWDSYLRDRKLLQPPSGVSAPIATTPVPVVVPTPRLSVPTAVQDALMRRQMRESLLETGAIDGALTDSRTSAANPDAAPVSQRAHHRRTASSPLSSSYMPPTILPPRKVTPPPALQSRTVTYEELTERHREKLHELQAPLTNAEKEQADVSAAKARWERSIAVERQAVTKRQAERAAAQEKDSRRRRSEDTAQDKDNTNKQSRDPVTRHTRSKSADKLSPVPTPTVRPSSARLSTLKVEDWQRQAAQGQSGAAQARRDSGVPFPDSKGHEHRSNRRATRLPRDPPN</sequence>
<feature type="region of interest" description="Disordered" evidence="5">
    <location>
        <begin position="543"/>
        <end position="565"/>
    </location>
</feature>
<gene>
    <name evidence="8" type="ORF">EDB92DRAFT_1942187</name>
</gene>
<evidence type="ECO:0000256" key="1">
    <source>
        <dbReference type="ARBA" id="ARBA00004141"/>
    </source>
</evidence>
<feature type="transmembrane region" description="Helical" evidence="6">
    <location>
        <begin position="179"/>
        <end position="200"/>
    </location>
</feature>
<feature type="compositionally biased region" description="Pro residues" evidence="5">
    <location>
        <begin position="694"/>
        <end position="706"/>
    </location>
</feature>
<feature type="compositionally biased region" description="Basic and acidic residues" evidence="5">
    <location>
        <begin position="763"/>
        <end position="799"/>
    </location>
</feature>
<keyword evidence="3 6" id="KW-1133">Transmembrane helix</keyword>
<feature type="region of interest" description="Disordered" evidence="5">
    <location>
        <begin position="759"/>
        <end position="878"/>
    </location>
</feature>
<keyword evidence="2 6" id="KW-0812">Transmembrane</keyword>
<accession>A0AAD4LN34</accession>
<feature type="transmembrane region" description="Helical" evidence="6">
    <location>
        <begin position="232"/>
        <end position="251"/>
    </location>
</feature>
<feature type="region of interest" description="Disordered" evidence="5">
    <location>
        <begin position="378"/>
        <end position="424"/>
    </location>
</feature>
<evidence type="ECO:0000256" key="3">
    <source>
        <dbReference type="ARBA" id="ARBA00022989"/>
    </source>
</evidence>
<keyword evidence="4 6" id="KW-0472">Membrane</keyword>
<feature type="compositionally biased region" description="Low complexity" evidence="5">
    <location>
        <begin position="835"/>
        <end position="846"/>
    </location>
</feature>
<feature type="compositionally biased region" description="Basic and acidic residues" evidence="5">
    <location>
        <begin position="378"/>
        <end position="390"/>
    </location>
</feature>
<feature type="region of interest" description="Disordered" evidence="5">
    <location>
        <begin position="658"/>
        <end position="708"/>
    </location>
</feature>
<keyword evidence="9" id="KW-1185">Reference proteome</keyword>
<evidence type="ECO:0000313" key="8">
    <source>
        <dbReference type="EMBL" id="KAH8997591.1"/>
    </source>
</evidence>
<feature type="region of interest" description="Disordered" evidence="5">
    <location>
        <begin position="574"/>
        <end position="593"/>
    </location>
</feature>
<dbReference type="AlphaFoldDB" id="A0AAD4LN34"/>
<evidence type="ECO:0000259" key="7">
    <source>
        <dbReference type="Pfam" id="PF13886"/>
    </source>
</evidence>
<dbReference type="Proteomes" id="UP001201163">
    <property type="component" value="Unassembled WGS sequence"/>
</dbReference>
<name>A0AAD4LN34_9AGAM</name>
<evidence type="ECO:0000313" key="9">
    <source>
        <dbReference type="Proteomes" id="UP001201163"/>
    </source>
</evidence>
<protein>
    <recommendedName>
        <fullName evidence="7">TM7S3/TM198-like domain-containing protein</fullName>
    </recommendedName>
</protein>
<dbReference type="GO" id="GO:0016020">
    <property type="term" value="C:membrane"/>
    <property type="evidence" value="ECO:0007669"/>
    <property type="project" value="UniProtKB-SubCell"/>
</dbReference>
<dbReference type="PANTHER" id="PTHR39469:SF1">
    <property type="entry name" value="DUF4203 DOMAIN-CONTAINING PROTEIN"/>
    <property type="match status" value="1"/>
</dbReference>
<feature type="transmembrane region" description="Helical" evidence="6">
    <location>
        <begin position="118"/>
        <end position="137"/>
    </location>
</feature>
<feature type="transmembrane region" description="Helical" evidence="6">
    <location>
        <begin position="207"/>
        <end position="226"/>
    </location>
</feature>
<feature type="compositionally biased region" description="Polar residues" evidence="5">
    <location>
        <begin position="543"/>
        <end position="552"/>
    </location>
</feature>
<reference evidence="8" key="1">
    <citation type="submission" date="2022-01" db="EMBL/GenBank/DDBJ databases">
        <title>Comparative genomics reveals a dynamic genome evolution in the ectomycorrhizal milk-cap (Lactarius) mushrooms.</title>
        <authorList>
            <consortium name="DOE Joint Genome Institute"/>
            <person name="Lebreton A."/>
            <person name="Tang N."/>
            <person name="Kuo A."/>
            <person name="LaButti K."/>
            <person name="Drula E."/>
            <person name="Barry K."/>
            <person name="Clum A."/>
            <person name="Lipzen A."/>
            <person name="Mousain D."/>
            <person name="Ng V."/>
            <person name="Wang R."/>
            <person name="Wang X."/>
            <person name="Dai Y."/>
            <person name="Henrissat B."/>
            <person name="Grigoriev I.V."/>
            <person name="Guerin-Laguette A."/>
            <person name="Yu F."/>
            <person name="Martin F.M."/>
        </authorList>
    </citation>
    <scope>NUCLEOTIDE SEQUENCE</scope>
    <source>
        <strain evidence="8">QP</strain>
    </source>
</reference>
<dbReference type="EMBL" id="JAKELL010000007">
    <property type="protein sequence ID" value="KAH8997591.1"/>
    <property type="molecule type" value="Genomic_DNA"/>
</dbReference>
<feature type="transmembrane region" description="Helical" evidence="6">
    <location>
        <begin position="12"/>
        <end position="32"/>
    </location>
</feature>
<comment type="subcellular location">
    <subcellularLocation>
        <location evidence="1">Membrane</location>
        <topology evidence="1">Multi-pass membrane protein</topology>
    </subcellularLocation>
</comment>
<dbReference type="InterPro" id="IPR025256">
    <property type="entry name" value="TM7S3/TM198-like_dom"/>
</dbReference>
<evidence type="ECO:0000256" key="6">
    <source>
        <dbReference type="SAM" id="Phobius"/>
    </source>
</evidence>
<dbReference type="PANTHER" id="PTHR39469">
    <property type="entry name" value="CHROMOSOME 1, WHOLE GENOME SHOTGUN SEQUENCE"/>
    <property type="match status" value="1"/>
</dbReference>